<dbReference type="Gene3D" id="1.25.40.10">
    <property type="entry name" value="Tetratricopeptide repeat domain"/>
    <property type="match status" value="1"/>
</dbReference>
<evidence type="ECO:0000256" key="1">
    <source>
        <dbReference type="SAM" id="MobiDB-lite"/>
    </source>
</evidence>
<evidence type="ECO:0000259" key="2">
    <source>
        <dbReference type="Pfam" id="PF10373"/>
    </source>
</evidence>
<dbReference type="GO" id="GO:0000184">
    <property type="term" value="P:nuclear-transcribed mRNA catabolic process, nonsense-mediated decay"/>
    <property type="evidence" value="ECO:0007669"/>
    <property type="project" value="TreeGrafter"/>
</dbReference>
<dbReference type="GO" id="GO:0042162">
    <property type="term" value="F:telomeric DNA binding"/>
    <property type="evidence" value="ECO:0007669"/>
    <property type="project" value="TreeGrafter"/>
</dbReference>
<gene>
    <name evidence="3" type="ORF">BP01DRAFT_279189</name>
</gene>
<dbReference type="SUPFAM" id="SSF48452">
    <property type="entry name" value="TPR-like"/>
    <property type="match status" value="1"/>
</dbReference>
<dbReference type="InterPro" id="IPR045153">
    <property type="entry name" value="Est1/Ebs1-like"/>
</dbReference>
<dbReference type="GeneID" id="37072658"/>
<evidence type="ECO:0000313" key="3">
    <source>
        <dbReference type="EMBL" id="PYH41701.1"/>
    </source>
</evidence>
<organism evidence="3 4">
    <name type="scientific">Aspergillus saccharolyticus JOP 1030-1</name>
    <dbReference type="NCBI Taxonomy" id="1450539"/>
    <lineage>
        <taxon>Eukaryota</taxon>
        <taxon>Fungi</taxon>
        <taxon>Dikarya</taxon>
        <taxon>Ascomycota</taxon>
        <taxon>Pezizomycotina</taxon>
        <taxon>Eurotiomycetes</taxon>
        <taxon>Eurotiomycetidae</taxon>
        <taxon>Eurotiales</taxon>
        <taxon>Aspergillaceae</taxon>
        <taxon>Aspergillus</taxon>
        <taxon>Aspergillus subgen. Circumdati</taxon>
    </lineage>
</organism>
<sequence>FQLSPTFSDGLPQTRSVSHDEAPSSPRSARESSEDINYGQEAARHLSEEQTQVGLGAGKVGGTALHKFFLWPEINYKRVTEEQLHNEALATYSGLDMCEKATMKYDKEFSTEDVTDDEDLMKKFRVFTNVHLQLLQEHQDLLSLCSNSEAGPKVKSMPDTYMLTIRLWRHGIHDYLEIMRHHLPESLDYMLLFIHHSYSMLANLLAQAPAYEETWMECLGDLSRYRMAVETTDALERELWAGIAMAWYSRAADRNPDVGKFHHHLGVIARHDINQKLFYYTKSLLVEQPFQGTVTSILDIFSPFLKDSEAMHRIPPVGAYIAAHAFLFIGDFGNKLCRSVNTFLSHFNKYVTHLSQTFTMQGFFISACNIAAILGYGNQDSLLAPEFDASNELGPLNPRETPPSVASLLTPPEDLEKIKTDFLASRDSPDLTPTLFYGSYMTYKTISMLLDRIGDRHIYAACHVYLAFLWCLALTPNGMKHMEAVVPWRKIAIFLNSLFRSYIKPDIAEKSEFPVSEETTWVAEDFLIRGQCWSQRLYPPSFFDGAPSPDDGRHVELPSRDITRMYRCIWLGVRLSMFKRWITYDFDTRTFSTTSFVSDLERLAEQYDPFA</sequence>
<dbReference type="RefSeq" id="XP_025427683.1">
    <property type="nucleotide sequence ID" value="XM_025571430.1"/>
</dbReference>
<name>A0A318Z328_9EURO</name>
<dbReference type="Pfam" id="PF10373">
    <property type="entry name" value="EST1_DNA_bind"/>
    <property type="match status" value="1"/>
</dbReference>
<dbReference type="STRING" id="1450539.A0A318Z328"/>
<dbReference type="GO" id="GO:0070034">
    <property type="term" value="F:telomerase RNA binding"/>
    <property type="evidence" value="ECO:0007669"/>
    <property type="project" value="TreeGrafter"/>
</dbReference>
<dbReference type="OrthoDB" id="2017974at2759"/>
<feature type="non-terminal residue" evidence="3">
    <location>
        <position position="1"/>
    </location>
</feature>
<feature type="compositionally biased region" description="Polar residues" evidence="1">
    <location>
        <begin position="1"/>
        <end position="16"/>
    </location>
</feature>
<feature type="domain" description="DNA/RNA-binding" evidence="2">
    <location>
        <begin position="244"/>
        <end position="313"/>
    </location>
</feature>
<feature type="non-terminal residue" evidence="3">
    <location>
        <position position="611"/>
    </location>
</feature>
<reference evidence="3 4" key="1">
    <citation type="submission" date="2016-12" db="EMBL/GenBank/DDBJ databases">
        <title>The genomes of Aspergillus section Nigri reveals drivers in fungal speciation.</title>
        <authorList>
            <consortium name="DOE Joint Genome Institute"/>
            <person name="Vesth T.C."/>
            <person name="Nybo J."/>
            <person name="Theobald S."/>
            <person name="Brandl J."/>
            <person name="Frisvad J.C."/>
            <person name="Nielsen K.F."/>
            <person name="Lyhne E.K."/>
            <person name="Kogle M.E."/>
            <person name="Kuo A."/>
            <person name="Riley R."/>
            <person name="Clum A."/>
            <person name="Nolan M."/>
            <person name="Lipzen A."/>
            <person name="Salamov A."/>
            <person name="Henrissat B."/>
            <person name="Wiebenga A."/>
            <person name="De Vries R.P."/>
            <person name="Grigoriev I.V."/>
            <person name="Mortensen U.H."/>
            <person name="Andersen M.R."/>
            <person name="Baker S.E."/>
        </authorList>
    </citation>
    <scope>NUCLEOTIDE SEQUENCE [LARGE SCALE GENOMIC DNA]</scope>
    <source>
        <strain evidence="3 4">JOP 1030-1</strain>
    </source>
</reference>
<dbReference type="Proteomes" id="UP000248349">
    <property type="component" value="Unassembled WGS sequence"/>
</dbReference>
<keyword evidence="4" id="KW-1185">Reference proteome</keyword>
<proteinExistence type="predicted"/>
<dbReference type="InterPro" id="IPR018834">
    <property type="entry name" value="DNA/RNA-bd_Est1-type"/>
</dbReference>
<dbReference type="AlphaFoldDB" id="A0A318Z328"/>
<protein>
    <recommendedName>
        <fullName evidence="2">DNA/RNA-binding domain-containing protein</fullName>
    </recommendedName>
</protein>
<dbReference type="PANTHER" id="PTHR15696">
    <property type="entry name" value="SMG-7 SUPPRESSOR WITH MORPHOLOGICAL EFFECT ON GENITALIA PROTEIN 7"/>
    <property type="match status" value="1"/>
</dbReference>
<feature type="region of interest" description="Disordered" evidence="1">
    <location>
        <begin position="1"/>
        <end position="37"/>
    </location>
</feature>
<dbReference type="InterPro" id="IPR011990">
    <property type="entry name" value="TPR-like_helical_dom_sf"/>
</dbReference>
<dbReference type="EMBL" id="KZ821261">
    <property type="protein sequence ID" value="PYH41701.1"/>
    <property type="molecule type" value="Genomic_DNA"/>
</dbReference>
<dbReference type="PANTHER" id="PTHR15696:SF0">
    <property type="entry name" value="TELOMERASE-BINDING PROTEIN EST1A"/>
    <property type="match status" value="1"/>
</dbReference>
<accession>A0A318Z328</accession>
<feature type="compositionally biased region" description="Basic and acidic residues" evidence="1">
    <location>
        <begin position="17"/>
        <end position="33"/>
    </location>
</feature>
<dbReference type="GO" id="GO:0005697">
    <property type="term" value="C:telomerase holoenzyme complex"/>
    <property type="evidence" value="ECO:0007669"/>
    <property type="project" value="TreeGrafter"/>
</dbReference>
<evidence type="ECO:0000313" key="4">
    <source>
        <dbReference type="Proteomes" id="UP000248349"/>
    </source>
</evidence>